<sequence length="57" mass="5753">GDKVVVEGKSTCVRGEWGRDGGGGGQRGYTAMAAECTGNRRGIGGQAVWREVGKGAG</sequence>
<organism evidence="1 2">
    <name type="scientific">Taxus chinensis</name>
    <name type="common">Chinese yew</name>
    <name type="synonym">Taxus wallichiana var. chinensis</name>
    <dbReference type="NCBI Taxonomy" id="29808"/>
    <lineage>
        <taxon>Eukaryota</taxon>
        <taxon>Viridiplantae</taxon>
        <taxon>Streptophyta</taxon>
        <taxon>Embryophyta</taxon>
        <taxon>Tracheophyta</taxon>
        <taxon>Spermatophyta</taxon>
        <taxon>Pinopsida</taxon>
        <taxon>Pinidae</taxon>
        <taxon>Conifers II</taxon>
        <taxon>Cupressales</taxon>
        <taxon>Taxaceae</taxon>
        <taxon>Taxus</taxon>
    </lineage>
</organism>
<gene>
    <name evidence="1" type="ORF">KI387_044551</name>
</gene>
<dbReference type="AlphaFoldDB" id="A0AA38G7Y6"/>
<evidence type="ECO:0000313" key="1">
    <source>
        <dbReference type="EMBL" id="KAH9316813.1"/>
    </source>
</evidence>
<proteinExistence type="predicted"/>
<name>A0AA38G7Y6_TAXCH</name>
<feature type="non-terminal residue" evidence="1">
    <location>
        <position position="57"/>
    </location>
</feature>
<dbReference type="Proteomes" id="UP000824469">
    <property type="component" value="Unassembled WGS sequence"/>
</dbReference>
<feature type="non-terminal residue" evidence="1">
    <location>
        <position position="1"/>
    </location>
</feature>
<evidence type="ECO:0000313" key="2">
    <source>
        <dbReference type="Proteomes" id="UP000824469"/>
    </source>
</evidence>
<accession>A0AA38G7Y6</accession>
<protein>
    <submittedName>
        <fullName evidence="1">Uncharacterized protein</fullName>
    </submittedName>
</protein>
<dbReference type="EMBL" id="JAHRHJ020000005">
    <property type="protein sequence ID" value="KAH9316813.1"/>
    <property type="molecule type" value="Genomic_DNA"/>
</dbReference>
<reference evidence="1 2" key="1">
    <citation type="journal article" date="2021" name="Nat. Plants">
        <title>The Taxus genome provides insights into paclitaxel biosynthesis.</title>
        <authorList>
            <person name="Xiong X."/>
            <person name="Gou J."/>
            <person name="Liao Q."/>
            <person name="Li Y."/>
            <person name="Zhou Q."/>
            <person name="Bi G."/>
            <person name="Li C."/>
            <person name="Du R."/>
            <person name="Wang X."/>
            <person name="Sun T."/>
            <person name="Guo L."/>
            <person name="Liang H."/>
            <person name="Lu P."/>
            <person name="Wu Y."/>
            <person name="Zhang Z."/>
            <person name="Ro D.K."/>
            <person name="Shang Y."/>
            <person name="Huang S."/>
            <person name="Yan J."/>
        </authorList>
    </citation>
    <scope>NUCLEOTIDE SEQUENCE [LARGE SCALE GENOMIC DNA]</scope>
    <source>
        <strain evidence="1">Ta-2019</strain>
    </source>
</reference>
<comment type="caution">
    <text evidence="1">The sequence shown here is derived from an EMBL/GenBank/DDBJ whole genome shotgun (WGS) entry which is preliminary data.</text>
</comment>
<keyword evidence="2" id="KW-1185">Reference proteome</keyword>